<dbReference type="GO" id="GO:0030964">
    <property type="term" value="C:NADH dehydrogenase complex"/>
    <property type="evidence" value="ECO:0007669"/>
    <property type="project" value="TreeGrafter"/>
</dbReference>
<evidence type="ECO:0000256" key="11">
    <source>
        <dbReference type="HAMAP-Rule" id="MF_01394"/>
    </source>
</evidence>
<keyword evidence="9 11" id="KW-0520">NAD</keyword>
<sequence>MLINYLPVLVYMVIVAGLMALMVFLSEHLGTKRHTPQKDIPYECGMDPIRDARHRYTVRFYVIAMFFIVFDVEAIFLYPWGVIFKPLGWFGFVEMAIFVFVLAVGLAYVWGKGALEWE</sequence>
<keyword evidence="11" id="KW-0830">Ubiquinone</keyword>
<dbReference type="EC" id="7.1.1.-" evidence="11"/>
<dbReference type="InterPro" id="IPR000440">
    <property type="entry name" value="NADH_UbQ/plastoQ_OxRdtase_su3"/>
</dbReference>
<organism evidence="13">
    <name type="scientific">Desulfobacca acetoxidans</name>
    <dbReference type="NCBI Taxonomy" id="60893"/>
    <lineage>
        <taxon>Bacteria</taxon>
        <taxon>Pseudomonadati</taxon>
        <taxon>Thermodesulfobacteriota</taxon>
        <taxon>Desulfobaccia</taxon>
        <taxon>Desulfobaccales</taxon>
        <taxon>Desulfobaccaceae</taxon>
        <taxon>Desulfobacca</taxon>
    </lineage>
</organism>
<keyword evidence="6 11" id="KW-0874">Quinone</keyword>
<dbReference type="PANTHER" id="PTHR11058:SF22">
    <property type="entry name" value="NADH-QUINONE OXIDOREDUCTASE SUBUNIT A"/>
    <property type="match status" value="1"/>
</dbReference>
<dbReference type="GO" id="GO:0048038">
    <property type="term" value="F:quinone binding"/>
    <property type="evidence" value="ECO:0007669"/>
    <property type="project" value="UniProtKB-KW"/>
</dbReference>
<dbReference type="EMBL" id="DTHB01000027">
    <property type="protein sequence ID" value="HGB14245.1"/>
    <property type="molecule type" value="Genomic_DNA"/>
</dbReference>
<evidence type="ECO:0000256" key="9">
    <source>
        <dbReference type="ARBA" id="ARBA00023027"/>
    </source>
</evidence>
<protein>
    <recommendedName>
        <fullName evidence="11">NADH-quinone oxidoreductase subunit A</fullName>
        <ecNumber evidence="11">7.1.1.-</ecNumber>
    </recommendedName>
    <alternativeName>
        <fullName evidence="11">NADH dehydrogenase I subunit A</fullName>
    </alternativeName>
    <alternativeName>
        <fullName evidence="11">NDH-1 subunit A</fullName>
    </alternativeName>
    <alternativeName>
        <fullName evidence="11">NUO1</fullName>
    </alternativeName>
</protein>
<comment type="subcellular location">
    <subcellularLocation>
        <location evidence="11 12">Cell membrane</location>
        <topology evidence="11 12">Multi-pass membrane protein</topology>
    </subcellularLocation>
    <subcellularLocation>
        <location evidence="1">Membrane</location>
        <topology evidence="1">Multi-pass membrane protein</topology>
    </subcellularLocation>
</comment>
<evidence type="ECO:0000256" key="3">
    <source>
        <dbReference type="ARBA" id="ARBA00022448"/>
    </source>
</evidence>
<dbReference type="GO" id="GO:0005886">
    <property type="term" value="C:plasma membrane"/>
    <property type="evidence" value="ECO:0007669"/>
    <property type="project" value="UniProtKB-SubCell"/>
</dbReference>
<proteinExistence type="inferred from homology"/>
<dbReference type="InterPro" id="IPR038430">
    <property type="entry name" value="NDAH_ubi_oxred_su3_sf"/>
</dbReference>
<evidence type="ECO:0000256" key="10">
    <source>
        <dbReference type="ARBA" id="ARBA00023136"/>
    </source>
</evidence>
<evidence type="ECO:0000256" key="1">
    <source>
        <dbReference type="ARBA" id="ARBA00004141"/>
    </source>
</evidence>
<comment type="catalytic activity">
    <reaction evidence="11 12">
        <text>a quinone + NADH + 5 H(+)(in) = a quinol + NAD(+) + 4 H(+)(out)</text>
        <dbReference type="Rhea" id="RHEA:57888"/>
        <dbReference type="ChEBI" id="CHEBI:15378"/>
        <dbReference type="ChEBI" id="CHEBI:24646"/>
        <dbReference type="ChEBI" id="CHEBI:57540"/>
        <dbReference type="ChEBI" id="CHEBI:57945"/>
        <dbReference type="ChEBI" id="CHEBI:132124"/>
    </reaction>
</comment>
<evidence type="ECO:0000313" key="13">
    <source>
        <dbReference type="EMBL" id="HGB14245.1"/>
    </source>
</evidence>
<feature type="transmembrane region" description="Helical" evidence="11">
    <location>
        <begin position="6"/>
        <end position="25"/>
    </location>
</feature>
<evidence type="ECO:0000256" key="2">
    <source>
        <dbReference type="ARBA" id="ARBA00008472"/>
    </source>
</evidence>
<keyword evidence="7 11" id="KW-1278">Translocase</keyword>
<evidence type="ECO:0000256" key="8">
    <source>
        <dbReference type="ARBA" id="ARBA00022989"/>
    </source>
</evidence>
<evidence type="ECO:0000256" key="7">
    <source>
        <dbReference type="ARBA" id="ARBA00022967"/>
    </source>
</evidence>
<keyword evidence="5 11" id="KW-0812">Transmembrane</keyword>
<keyword evidence="4 11" id="KW-1003">Cell membrane</keyword>
<evidence type="ECO:0000256" key="6">
    <source>
        <dbReference type="ARBA" id="ARBA00022719"/>
    </source>
</evidence>
<keyword evidence="10 11" id="KW-0472">Membrane</keyword>
<comment type="subunit">
    <text evidence="11">NDH-1 is composed of 14 different subunits. Subunits NuoA, H, J, K, L, M, N constitute the membrane sector of the complex.</text>
</comment>
<gene>
    <name evidence="11" type="primary">nuoA</name>
    <name evidence="13" type="ORF">ENV62_03270</name>
</gene>
<comment type="function">
    <text evidence="11">NDH-1 shuttles electrons from NADH, via FMN and iron-sulfur (Fe-S) centers, to quinones in the respiratory chain. The immediate electron acceptor for the enzyme in this species is believed to be ubiquinone. Couples the redox reaction to proton translocation (for every two electrons transferred, four hydrogen ions are translocated across the cytoplasmic membrane), and thus conserves the redox energy in a proton gradient.</text>
</comment>
<dbReference type="GO" id="GO:0008137">
    <property type="term" value="F:NADH dehydrogenase (ubiquinone) activity"/>
    <property type="evidence" value="ECO:0007669"/>
    <property type="project" value="InterPro"/>
</dbReference>
<evidence type="ECO:0000256" key="12">
    <source>
        <dbReference type="RuleBase" id="RU003639"/>
    </source>
</evidence>
<evidence type="ECO:0000256" key="4">
    <source>
        <dbReference type="ARBA" id="ARBA00022475"/>
    </source>
</evidence>
<dbReference type="GO" id="GO:0050136">
    <property type="term" value="F:NADH dehydrogenase (quinone) (non-electrogenic) activity"/>
    <property type="evidence" value="ECO:0007669"/>
    <property type="project" value="UniProtKB-UniRule"/>
</dbReference>
<dbReference type="Pfam" id="PF00507">
    <property type="entry name" value="Oxidored_q4"/>
    <property type="match status" value="1"/>
</dbReference>
<dbReference type="AlphaFoldDB" id="A0A7C3SJT9"/>
<keyword evidence="3 11" id="KW-0813">Transport</keyword>
<feature type="transmembrane region" description="Helical" evidence="11">
    <location>
        <begin position="87"/>
        <end position="110"/>
    </location>
</feature>
<name>A0A7C3SJT9_9BACT</name>
<dbReference type="HAMAP" id="MF_01394">
    <property type="entry name" value="NDH1_NuoA"/>
    <property type="match status" value="1"/>
</dbReference>
<reference evidence="13" key="1">
    <citation type="journal article" date="2020" name="mSystems">
        <title>Genome- and Community-Level Interaction Insights into Carbon Utilization and Element Cycling Functions of Hydrothermarchaeota in Hydrothermal Sediment.</title>
        <authorList>
            <person name="Zhou Z."/>
            <person name="Liu Y."/>
            <person name="Xu W."/>
            <person name="Pan J."/>
            <person name="Luo Z.H."/>
            <person name="Li M."/>
        </authorList>
    </citation>
    <scope>NUCLEOTIDE SEQUENCE [LARGE SCALE GENOMIC DNA]</scope>
    <source>
        <strain evidence="13">SpSt-776</strain>
    </source>
</reference>
<dbReference type="InterPro" id="IPR023043">
    <property type="entry name" value="NAD(P)H_OxRDtase_bac/plastid"/>
</dbReference>
<comment type="caution">
    <text evidence="13">The sequence shown here is derived from an EMBL/GenBank/DDBJ whole genome shotgun (WGS) entry which is preliminary data.</text>
</comment>
<keyword evidence="8 11" id="KW-1133">Transmembrane helix</keyword>
<evidence type="ECO:0000256" key="5">
    <source>
        <dbReference type="ARBA" id="ARBA00022692"/>
    </source>
</evidence>
<dbReference type="Gene3D" id="1.20.58.1610">
    <property type="entry name" value="NADH:ubiquinone/plastoquinone oxidoreductase, chain 3"/>
    <property type="match status" value="1"/>
</dbReference>
<accession>A0A7C3SJT9</accession>
<feature type="transmembrane region" description="Helical" evidence="11">
    <location>
        <begin position="60"/>
        <end position="81"/>
    </location>
</feature>
<dbReference type="PANTHER" id="PTHR11058">
    <property type="entry name" value="NADH-UBIQUINONE OXIDOREDUCTASE CHAIN 3"/>
    <property type="match status" value="1"/>
</dbReference>
<comment type="similarity">
    <text evidence="2 11 12">Belongs to the complex I subunit 3 family.</text>
</comment>